<protein>
    <submittedName>
        <fullName evidence="1">Uncharacterized protein</fullName>
    </submittedName>
</protein>
<reference evidence="1" key="2">
    <citation type="submission" date="2021-10" db="EMBL/GenBank/DDBJ databases">
        <authorList>
            <person name="Piombo E."/>
        </authorList>
    </citation>
    <scope>NUCLEOTIDE SEQUENCE</scope>
</reference>
<dbReference type="EMBL" id="CADEHS020000064">
    <property type="protein sequence ID" value="CAG9949359.1"/>
    <property type="molecule type" value="Genomic_DNA"/>
</dbReference>
<accession>A0ACA9U7V4</accession>
<name>A0ACA9U7V4_BIOOC</name>
<keyword evidence="2" id="KW-1185">Reference proteome</keyword>
<evidence type="ECO:0000313" key="1">
    <source>
        <dbReference type="EMBL" id="CAG9949359.1"/>
    </source>
</evidence>
<evidence type="ECO:0000313" key="2">
    <source>
        <dbReference type="Proteomes" id="UP000836387"/>
    </source>
</evidence>
<dbReference type="Proteomes" id="UP000836387">
    <property type="component" value="Unassembled WGS sequence"/>
</dbReference>
<reference evidence="1" key="1">
    <citation type="submission" date="2020-04" db="EMBL/GenBank/DDBJ databases">
        <authorList>
            <person name="Broberg M."/>
        </authorList>
    </citation>
    <scope>NUCLEOTIDE SEQUENCE</scope>
</reference>
<organism evidence="1 2">
    <name type="scientific">Clonostachys rosea f. rosea IK726</name>
    <dbReference type="NCBI Taxonomy" id="1349383"/>
    <lineage>
        <taxon>Eukaryota</taxon>
        <taxon>Fungi</taxon>
        <taxon>Dikarya</taxon>
        <taxon>Ascomycota</taxon>
        <taxon>Pezizomycotina</taxon>
        <taxon>Sordariomycetes</taxon>
        <taxon>Hypocreomycetidae</taxon>
        <taxon>Hypocreales</taxon>
        <taxon>Bionectriaceae</taxon>
        <taxon>Clonostachys</taxon>
    </lineage>
</organism>
<gene>
    <name evidence="1" type="ORF">CRV2_00022217</name>
</gene>
<comment type="caution">
    <text evidence="1">The sequence shown here is derived from an EMBL/GenBank/DDBJ whole genome shotgun (WGS) entry which is preliminary data.</text>
</comment>
<proteinExistence type="predicted"/>
<sequence>MTDSGCNPDAGFYNNNSLASTEDRSSNDSHPDPSVKPVAIYGLASRSDYGSETRYNVAGYHWPTKKPGHTITKHGYFLDPDVDIGALDTSVFPMARGELEVLDPQQRLLMEVPRESRRCWGSELAGDESLNEACVAIGKGDCSSAIVAGTSIIMAPSLTTDMSDQGTLSPDGSCNPFYTKANGYARGEGIVALFVKSLDDALRDGNPIRSVIVGSATNGDGNTPCS</sequence>